<dbReference type="CDD" id="cd01627">
    <property type="entry name" value="HAD_TPP"/>
    <property type="match status" value="1"/>
</dbReference>
<organism evidence="5 6">
    <name type="scientific">Rhizobium straminoryzae</name>
    <dbReference type="NCBI Taxonomy" id="1387186"/>
    <lineage>
        <taxon>Bacteria</taxon>
        <taxon>Pseudomonadati</taxon>
        <taxon>Pseudomonadota</taxon>
        <taxon>Alphaproteobacteria</taxon>
        <taxon>Hyphomicrobiales</taxon>
        <taxon>Rhizobiaceae</taxon>
        <taxon>Rhizobium/Agrobacterium group</taxon>
        <taxon>Rhizobium</taxon>
    </lineage>
</organism>
<evidence type="ECO:0000256" key="2">
    <source>
        <dbReference type="ARBA" id="ARBA00008770"/>
    </source>
</evidence>
<dbReference type="InterPro" id="IPR023214">
    <property type="entry name" value="HAD_sf"/>
</dbReference>
<keyword evidence="4" id="KW-0460">Magnesium</keyword>
<evidence type="ECO:0000256" key="3">
    <source>
        <dbReference type="ARBA" id="ARBA00022801"/>
    </source>
</evidence>
<keyword evidence="3 4" id="KW-0378">Hydrolase</keyword>
<dbReference type="InterPro" id="IPR036412">
    <property type="entry name" value="HAD-like_sf"/>
</dbReference>
<sequence>MLDILRTEPQAHALFLDIDGTLIDLAARPEAIVVPPDLAGHLDTLSGRLGGALALVTGRALPFADRLFAPLTLPIAGLHGAERRRADGVVDRVEPDPAFLALKRSLERLTADWPGVLIEDKGAAVAAHYRQAPERQADLEALMRQALSEAGPAYALQRGKMVIEIRPARASKGAALRAFLAEPPFAGRRPIAIGDDLTDEAMFKVANQLGGLSIRIGEPGEDTAAHTTLASAAVLRAILKDLATR</sequence>
<dbReference type="InterPro" id="IPR044651">
    <property type="entry name" value="OTSB-like"/>
</dbReference>
<dbReference type="Pfam" id="PF02358">
    <property type="entry name" value="Trehalose_PPase"/>
    <property type="match status" value="1"/>
</dbReference>
<accession>A0A549T7M7</accession>
<dbReference type="EC" id="3.1.3.12" evidence="4"/>
<dbReference type="Proteomes" id="UP000316801">
    <property type="component" value="Unassembled WGS sequence"/>
</dbReference>
<name>A0A549T7M7_9HYPH</name>
<reference evidence="5 6" key="1">
    <citation type="submission" date="2019-07" db="EMBL/GenBank/DDBJ databases">
        <title>Ln-dependent methylotrophs.</title>
        <authorList>
            <person name="Tani A."/>
        </authorList>
    </citation>
    <scope>NUCLEOTIDE SEQUENCE [LARGE SCALE GENOMIC DNA]</scope>
    <source>
        <strain evidence="5 6">SM12</strain>
    </source>
</reference>
<dbReference type="InterPro" id="IPR003337">
    <property type="entry name" value="Trehalose_PPase"/>
</dbReference>
<dbReference type="GO" id="GO:0005992">
    <property type="term" value="P:trehalose biosynthetic process"/>
    <property type="evidence" value="ECO:0007669"/>
    <property type="project" value="UniProtKB-UniPathway"/>
</dbReference>
<dbReference type="EMBL" id="VJMG01000037">
    <property type="protein sequence ID" value="TRL37882.1"/>
    <property type="molecule type" value="Genomic_DNA"/>
</dbReference>
<dbReference type="PANTHER" id="PTHR43768:SF3">
    <property type="entry name" value="TREHALOSE 6-PHOSPHATE PHOSPHATASE"/>
    <property type="match status" value="1"/>
</dbReference>
<keyword evidence="6" id="KW-1185">Reference proteome</keyword>
<comment type="pathway">
    <text evidence="1 4">Glycan biosynthesis; trehalose biosynthesis.</text>
</comment>
<protein>
    <recommendedName>
        <fullName evidence="4">Trehalose 6-phosphate phosphatase</fullName>
        <ecNumber evidence="4">3.1.3.12</ecNumber>
    </recommendedName>
</protein>
<keyword evidence="4" id="KW-0479">Metal-binding</keyword>
<comment type="similarity">
    <text evidence="2 4">Belongs to the trehalose phosphatase family.</text>
</comment>
<dbReference type="InterPro" id="IPR006379">
    <property type="entry name" value="HAD-SF_hydro_IIB"/>
</dbReference>
<dbReference type="GO" id="GO:0046872">
    <property type="term" value="F:metal ion binding"/>
    <property type="evidence" value="ECO:0007669"/>
    <property type="project" value="UniProtKB-KW"/>
</dbReference>
<evidence type="ECO:0000256" key="1">
    <source>
        <dbReference type="ARBA" id="ARBA00005199"/>
    </source>
</evidence>
<dbReference type="SUPFAM" id="SSF56784">
    <property type="entry name" value="HAD-like"/>
    <property type="match status" value="1"/>
</dbReference>
<evidence type="ECO:0000313" key="5">
    <source>
        <dbReference type="EMBL" id="TRL37882.1"/>
    </source>
</evidence>
<comment type="caution">
    <text evidence="5">The sequence shown here is derived from an EMBL/GenBank/DDBJ whole genome shotgun (WGS) entry which is preliminary data.</text>
</comment>
<dbReference type="NCBIfam" id="TIGR01484">
    <property type="entry name" value="HAD-SF-IIB"/>
    <property type="match status" value="1"/>
</dbReference>
<dbReference type="Gene3D" id="3.30.70.1020">
    <property type="entry name" value="Trehalose-6-phosphate phosphatase related protein, domain 2"/>
    <property type="match status" value="1"/>
</dbReference>
<comment type="catalytic activity">
    <reaction evidence="4">
        <text>alpha,alpha-trehalose 6-phosphate + H2O = alpha,alpha-trehalose + phosphate</text>
        <dbReference type="Rhea" id="RHEA:23420"/>
        <dbReference type="ChEBI" id="CHEBI:15377"/>
        <dbReference type="ChEBI" id="CHEBI:16551"/>
        <dbReference type="ChEBI" id="CHEBI:43474"/>
        <dbReference type="ChEBI" id="CHEBI:58429"/>
        <dbReference type="EC" id="3.1.3.12"/>
    </reaction>
</comment>
<dbReference type="Gene3D" id="3.40.50.1000">
    <property type="entry name" value="HAD superfamily/HAD-like"/>
    <property type="match status" value="1"/>
</dbReference>
<comment type="function">
    <text evidence="4">Removes the phosphate from trehalose 6-phosphate to produce free trehalose.</text>
</comment>
<evidence type="ECO:0000313" key="6">
    <source>
        <dbReference type="Proteomes" id="UP000316801"/>
    </source>
</evidence>
<dbReference type="AlphaFoldDB" id="A0A549T7M7"/>
<dbReference type="UniPathway" id="UPA00299"/>
<evidence type="ECO:0000256" key="4">
    <source>
        <dbReference type="RuleBase" id="RU361117"/>
    </source>
</evidence>
<dbReference type="GO" id="GO:0004805">
    <property type="term" value="F:trehalose-phosphatase activity"/>
    <property type="evidence" value="ECO:0007669"/>
    <property type="project" value="UniProtKB-EC"/>
</dbReference>
<dbReference type="RefSeq" id="WP_143125832.1">
    <property type="nucleotide sequence ID" value="NZ_VJMG01000037.1"/>
</dbReference>
<gene>
    <name evidence="5" type="primary">otsB</name>
    <name evidence="5" type="ORF">FNA46_14000</name>
</gene>
<dbReference type="NCBIfam" id="TIGR00685">
    <property type="entry name" value="T6PP"/>
    <property type="match status" value="1"/>
</dbReference>
<proteinExistence type="inferred from homology"/>
<comment type="cofactor">
    <cofactor evidence="4">
        <name>Mg(2+)</name>
        <dbReference type="ChEBI" id="CHEBI:18420"/>
    </cofactor>
</comment>
<dbReference type="PANTHER" id="PTHR43768">
    <property type="entry name" value="TREHALOSE 6-PHOSPHATE PHOSPHATASE"/>
    <property type="match status" value="1"/>
</dbReference>